<accession>A0AAN8UHX7</accession>
<dbReference type="Pfam" id="PF00005">
    <property type="entry name" value="ABC_tran"/>
    <property type="match status" value="1"/>
</dbReference>
<evidence type="ECO:0000256" key="5">
    <source>
        <dbReference type="ARBA" id="ARBA00022840"/>
    </source>
</evidence>
<dbReference type="Proteomes" id="UP001370490">
    <property type="component" value="Unassembled WGS sequence"/>
</dbReference>
<evidence type="ECO:0000259" key="9">
    <source>
        <dbReference type="PROSITE" id="PS50893"/>
    </source>
</evidence>
<dbReference type="PROSITE" id="PS50893">
    <property type="entry name" value="ABC_TRANSPORTER_2"/>
    <property type="match status" value="1"/>
</dbReference>
<evidence type="ECO:0000259" key="10">
    <source>
        <dbReference type="PROSITE" id="PS50929"/>
    </source>
</evidence>
<keyword evidence="6 8" id="KW-1133">Transmembrane helix</keyword>
<feature type="transmembrane region" description="Helical" evidence="8">
    <location>
        <begin position="201"/>
        <end position="223"/>
    </location>
</feature>
<dbReference type="InterPro" id="IPR003439">
    <property type="entry name" value="ABC_transporter-like_ATP-bd"/>
</dbReference>
<dbReference type="InterPro" id="IPR036640">
    <property type="entry name" value="ABC1_TM_sf"/>
</dbReference>
<dbReference type="PANTHER" id="PTHR24221:SF630">
    <property type="entry name" value="ABC TRANSPORTER B FAMILY MEMBER 29, CHLOROPLASTIC"/>
    <property type="match status" value="1"/>
</dbReference>
<dbReference type="InterPro" id="IPR017871">
    <property type="entry name" value="ABC_transporter-like_CS"/>
</dbReference>
<dbReference type="InterPro" id="IPR039421">
    <property type="entry name" value="Type_1_exporter"/>
</dbReference>
<comment type="subcellular location">
    <subcellularLocation>
        <location evidence="1">Membrane</location>
        <topology evidence="1">Multi-pass membrane protein</topology>
    </subcellularLocation>
</comment>
<dbReference type="GO" id="GO:0016020">
    <property type="term" value="C:membrane"/>
    <property type="evidence" value="ECO:0007669"/>
    <property type="project" value="UniProtKB-SubCell"/>
</dbReference>
<dbReference type="SMART" id="SM00382">
    <property type="entry name" value="AAA"/>
    <property type="match status" value="1"/>
</dbReference>
<evidence type="ECO:0000256" key="6">
    <source>
        <dbReference type="ARBA" id="ARBA00022989"/>
    </source>
</evidence>
<gene>
    <name evidence="11" type="ORF">RJ641_018666</name>
</gene>
<keyword evidence="2" id="KW-0813">Transport</keyword>
<keyword evidence="4" id="KW-0547">Nucleotide-binding</keyword>
<keyword evidence="3 8" id="KW-0812">Transmembrane</keyword>
<organism evidence="11 12">
    <name type="scientific">Dillenia turbinata</name>
    <dbReference type="NCBI Taxonomy" id="194707"/>
    <lineage>
        <taxon>Eukaryota</taxon>
        <taxon>Viridiplantae</taxon>
        <taxon>Streptophyta</taxon>
        <taxon>Embryophyta</taxon>
        <taxon>Tracheophyta</taxon>
        <taxon>Spermatophyta</taxon>
        <taxon>Magnoliopsida</taxon>
        <taxon>eudicotyledons</taxon>
        <taxon>Gunneridae</taxon>
        <taxon>Pentapetalae</taxon>
        <taxon>Dilleniales</taxon>
        <taxon>Dilleniaceae</taxon>
        <taxon>Dillenia</taxon>
    </lineage>
</organism>
<dbReference type="EMBL" id="JBAMMX010000024">
    <property type="protein sequence ID" value="KAK6915805.1"/>
    <property type="molecule type" value="Genomic_DNA"/>
</dbReference>
<dbReference type="PROSITE" id="PS50929">
    <property type="entry name" value="ABC_TM1F"/>
    <property type="match status" value="1"/>
</dbReference>
<proteinExistence type="predicted"/>
<evidence type="ECO:0000313" key="12">
    <source>
        <dbReference type="Proteomes" id="UP001370490"/>
    </source>
</evidence>
<evidence type="ECO:0000256" key="2">
    <source>
        <dbReference type="ARBA" id="ARBA00022448"/>
    </source>
</evidence>
<dbReference type="SUPFAM" id="SSF90123">
    <property type="entry name" value="ABC transporter transmembrane region"/>
    <property type="match status" value="1"/>
</dbReference>
<comment type="caution">
    <text evidence="11">The sequence shown here is derived from an EMBL/GenBank/DDBJ whole genome shotgun (WGS) entry which is preliminary data.</text>
</comment>
<dbReference type="PROSITE" id="PS00211">
    <property type="entry name" value="ABC_TRANSPORTER_1"/>
    <property type="match status" value="1"/>
</dbReference>
<evidence type="ECO:0000256" key="3">
    <source>
        <dbReference type="ARBA" id="ARBA00022692"/>
    </source>
</evidence>
<feature type="domain" description="ABC transporter" evidence="9">
    <location>
        <begin position="379"/>
        <end position="616"/>
    </location>
</feature>
<dbReference type="CDD" id="cd07346">
    <property type="entry name" value="ABC_6TM_exporters"/>
    <property type="match status" value="1"/>
</dbReference>
<evidence type="ECO:0000256" key="4">
    <source>
        <dbReference type="ARBA" id="ARBA00022741"/>
    </source>
</evidence>
<evidence type="ECO:0000256" key="8">
    <source>
        <dbReference type="SAM" id="Phobius"/>
    </source>
</evidence>
<keyword evidence="5 11" id="KW-0067">ATP-binding</keyword>
<reference evidence="11 12" key="1">
    <citation type="submission" date="2023-12" db="EMBL/GenBank/DDBJ databases">
        <title>A high-quality genome assembly for Dillenia turbinata (Dilleniales).</title>
        <authorList>
            <person name="Chanderbali A."/>
        </authorList>
    </citation>
    <scope>NUCLEOTIDE SEQUENCE [LARGE SCALE GENOMIC DNA]</scope>
    <source>
        <strain evidence="11">LSX21</strain>
        <tissue evidence="11">Leaf</tissue>
    </source>
</reference>
<name>A0AAN8UHX7_9MAGN</name>
<keyword evidence="12" id="KW-1185">Reference proteome</keyword>
<dbReference type="PANTHER" id="PTHR24221">
    <property type="entry name" value="ATP-BINDING CASSETTE SUB-FAMILY B"/>
    <property type="match status" value="1"/>
</dbReference>
<dbReference type="InterPro" id="IPR003593">
    <property type="entry name" value="AAA+_ATPase"/>
</dbReference>
<dbReference type="InterPro" id="IPR027417">
    <property type="entry name" value="P-loop_NTPase"/>
</dbReference>
<dbReference type="Gene3D" id="3.40.50.300">
    <property type="entry name" value="P-loop containing nucleotide triphosphate hydrolases"/>
    <property type="match status" value="1"/>
</dbReference>
<dbReference type="SUPFAM" id="SSF52540">
    <property type="entry name" value="P-loop containing nucleoside triphosphate hydrolases"/>
    <property type="match status" value="1"/>
</dbReference>
<evidence type="ECO:0000256" key="7">
    <source>
        <dbReference type="ARBA" id="ARBA00023136"/>
    </source>
</evidence>
<dbReference type="GO" id="GO:0005524">
    <property type="term" value="F:ATP binding"/>
    <property type="evidence" value="ECO:0007669"/>
    <property type="project" value="UniProtKB-KW"/>
</dbReference>
<feature type="domain" description="ABC transmembrane type-1" evidence="10">
    <location>
        <begin position="87"/>
        <end position="346"/>
    </location>
</feature>
<evidence type="ECO:0000313" key="11">
    <source>
        <dbReference type="EMBL" id="KAK6915805.1"/>
    </source>
</evidence>
<dbReference type="FunFam" id="3.40.50.300:FF:001371">
    <property type="entry name" value="ABC transporter ATP-binding protein"/>
    <property type="match status" value="1"/>
</dbReference>
<keyword evidence="7 8" id="KW-0472">Membrane</keyword>
<dbReference type="GO" id="GO:0016887">
    <property type="term" value="F:ATP hydrolysis activity"/>
    <property type="evidence" value="ECO:0007669"/>
    <property type="project" value="InterPro"/>
</dbReference>
<evidence type="ECO:0000256" key="1">
    <source>
        <dbReference type="ARBA" id="ARBA00004141"/>
    </source>
</evidence>
<dbReference type="FunFam" id="1.20.1560.10:FF:000096">
    <property type="entry name" value="ABC transporter related"/>
    <property type="match status" value="1"/>
</dbReference>
<dbReference type="AlphaFoldDB" id="A0AAN8UHX7"/>
<dbReference type="GO" id="GO:0140359">
    <property type="term" value="F:ABC-type transporter activity"/>
    <property type="evidence" value="ECO:0007669"/>
    <property type="project" value="InterPro"/>
</dbReference>
<dbReference type="Pfam" id="PF00664">
    <property type="entry name" value="ABC_membrane"/>
    <property type="match status" value="1"/>
</dbReference>
<sequence length="617" mass="67579">MSIARLTILSTTIYSNNELRLKLNPKSKPKTNQIRCTSILSLSTASLSLNSIRPFVQSQWKPILGGWFCSAISVFSLSKLVPRLGQYSTLLGAGDHSALKNEAFVIAALLLLRLIANYWQQALLWDAALNSVYKIRLDVYEKVLQRELGFFEGRGGASAGDIAYRISAEASDVADTVYALLNTIVPCLLQLFAMATQMICISPALASLSALVIPCMSITIAYLGERLCMISKKARLSIAKLSAYLNEVLPSILFVKANNAEPCEIRRFQLLAHANLSAHLKKKKMKALIPQIVQMIYFGVLAIFCVGAMISSGSFSSSLVISFTMSLVLLIEPIQGVGKAYNELKEGEPAIERLFELTKFNLVAEKPDAFCLDSVKGEVKFCDVTFGYGDDLPLVLNGLDLHLNPGETVAIVGPSGGGKSTLVKLLLRLYDPLCGCIMIDNYDIQSICLGSLRRHVALVSQDITLFSGTVAENIGYRDLTTNIDMERVELVAQAANADEFIRILPEGYRTDIGPRGSVLSGGQKQRLAIARALYQDPSILVLDEATSALDSRSERLVRQALEHLMKNHTVIVIAHRLETILMAKRVFLLKGGKLKEISRLSLLHGNGEMLRSVGIVI</sequence>
<dbReference type="InterPro" id="IPR011527">
    <property type="entry name" value="ABC1_TM_dom"/>
</dbReference>
<feature type="transmembrane region" description="Helical" evidence="8">
    <location>
        <begin position="287"/>
        <end position="309"/>
    </location>
</feature>
<dbReference type="Gene3D" id="1.20.1560.10">
    <property type="entry name" value="ABC transporter type 1, transmembrane domain"/>
    <property type="match status" value="1"/>
</dbReference>
<protein>
    <submittedName>
        <fullName evidence="11">ABC transporter-like, ATP-binding domain</fullName>
    </submittedName>
</protein>